<evidence type="ECO:0008006" key="2">
    <source>
        <dbReference type="Google" id="ProtNLM"/>
    </source>
</evidence>
<dbReference type="EMBL" id="CADCTR010000099">
    <property type="protein sequence ID" value="CAA9217780.1"/>
    <property type="molecule type" value="Genomic_DNA"/>
</dbReference>
<sequence>MSPNQKPPVEGAEPPEKLAKVVNPVIKALLRSPLHRLVSKHLMLLTFAGRKTGRTYTIVVGRHKVGGKLVVPLGTTGRRWRLNLRRGAPVVVTMEGRHLRGRGELVEDPEEAARVYELLLDRIGLKNARRLGLRVNVDRRPTEDELKDVLAGRGVVRIELYQPQVWS</sequence>
<dbReference type="Gene3D" id="2.30.110.10">
    <property type="entry name" value="Electron Transport, Fmn-binding Protein, Chain A"/>
    <property type="match status" value="1"/>
</dbReference>
<organism evidence="1">
    <name type="scientific">uncultured Chloroflexia bacterium</name>
    <dbReference type="NCBI Taxonomy" id="1672391"/>
    <lineage>
        <taxon>Bacteria</taxon>
        <taxon>Bacillati</taxon>
        <taxon>Chloroflexota</taxon>
        <taxon>Chloroflexia</taxon>
        <taxon>environmental samples</taxon>
    </lineage>
</organism>
<dbReference type="PIRSF" id="PIRSF021513">
    <property type="entry name" value="GrhN_RubW_prd"/>
    <property type="match status" value="1"/>
</dbReference>
<name>A0A6J4HAD0_9CHLR</name>
<dbReference type="InterPro" id="IPR012349">
    <property type="entry name" value="Split_barrel_FMN-bd"/>
</dbReference>
<dbReference type="AlphaFoldDB" id="A0A6J4HAD0"/>
<gene>
    <name evidence="1" type="ORF">AVDCRST_MAG93-306</name>
</gene>
<protein>
    <recommendedName>
        <fullName evidence="2">Nitroreductase family deazaflavin-dependent oxidoreductase</fullName>
    </recommendedName>
</protein>
<proteinExistence type="predicted"/>
<reference evidence="1" key="1">
    <citation type="submission" date="2020-02" db="EMBL/GenBank/DDBJ databases">
        <authorList>
            <person name="Meier V. D."/>
        </authorList>
    </citation>
    <scope>NUCLEOTIDE SEQUENCE</scope>
    <source>
        <strain evidence="1">AVDCRST_MAG93</strain>
    </source>
</reference>
<accession>A0A6J4HAD0</accession>
<evidence type="ECO:0000313" key="1">
    <source>
        <dbReference type="EMBL" id="CAA9217780.1"/>
    </source>
</evidence>
<dbReference type="InterPro" id="IPR016791">
    <property type="entry name" value="Polyketide_synth_GrhN/RubW_prd"/>
</dbReference>
<dbReference type="SUPFAM" id="SSF50475">
    <property type="entry name" value="FMN-binding split barrel"/>
    <property type="match status" value="1"/>
</dbReference>